<evidence type="ECO:0000313" key="4">
    <source>
        <dbReference type="Proteomes" id="UP000521313"/>
    </source>
</evidence>
<name>A0A7W8FXG7_9FIRM</name>
<feature type="region of interest" description="Disordered" evidence="1">
    <location>
        <begin position="130"/>
        <end position="154"/>
    </location>
</feature>
<feature type="domain" description="Transposase IS204/IS1001/IS1096/IS1165 DDE" evidence="2">
    <location>
        <begin position="33"/>
        <end position="118"/>
    </location>
</feature>
<accession>A0A7W8FXG7</accession>
<evidence type="ECO:0000256" key="1">
    <source>
        <dbReference type="SAM" id="MobiDB-lite"/>
    </source>
</evidence>
<comment type="caution">
    <text evidence="3">The sequence shown here is derived from an EMBL/GenBank/DDBJ whole genome shotgun (WGS) entry which is preliminary data.</text>
</comment>
<dbReference type="RefSeq" id="WP_183374223.1">
    <property type="nucleotide sequence ID" value="NZ_CAWVLV010000034.1"/>
</dbReference>
<organism evidence="3 4">
    <name type="scientific">Faecalicoccus acidiformans</name>
    <dbReference type="NCBI Taxonomy" id="915173"/>
    <lineage>
        <taxon>Bacteria</taxon>
        <taxon>Bacillati</taxon>
        <taxon>Bacillota</taxon>
        <taxon>Erysipelotrichia</taxon>
        <taxon>Erysipelotrichales</taxon>
        <taxon>Erysipelotrichaceae</taxon>
        <taxon>Faecalicoccus</taxon>
    </lineage>
</organism>
<protein>
    <recommendedName>
        <fullName evidence="2">Transposase IS204/IS1001/IS1096/IS1165 DDE domain-containing protein</fullName>
    </recommendedName>
</protein>
<evidence type="ECO:0000313" key="3">
    <source>
        <dbReference type="EMBL" id="MBB5184331.1"/>
    </source>
</evidence>
<sequence length="154" mass="18689">MDKLNREFVHFLDIVPRFNQIEYEKAEDVQNALENLISRYQDSDQLIFYDFSRFLESHKEMIIHSFTRLKVHRKTETEEKEYYSRLSNGPMESFNRKPKDYKRNARGFSDFHYTRNRILLSMRRNPAIKGVPRPRSEFKKNGAKRGCYNKTKLR</sequence>
<dbReference type="EMBL" id="JACHHD010000003">
    <property type="protein sequence ID" value="MBB5184331.1"/>
    <property type="molecule type" value="Genomic_DNA"/>
</dbReference>
<dbReference type="Proteomes" id="UP000521313">
    <property type="component" value="Unassembled WGS sequence"/>
</dbReference>
<proteinExistence type="predicted"/>
<dbReference type="InterPro" id="IPR002560">
    <property type="entry name" value="Transposase_DDE"/>
</dbReference>
<dbReference type="Pfam" id="PF01610">
    <property type="entry name" value="DDE_Tnp_ISL3"/>
    <property type="match status" value="1"/>
</dbReference>
<reference evidence="3 4" key="1">
    <citation type="submission" date="2020-08" db="EMBL/GenBank/DDBJ databases">
        <title>Genomic Encyclopedia of Type Strains, Phase IV (KMG-IV): sequencing the most valuable type-strain genomes for metagenomic binning, comparative biology and taxonomic classification.</title>
        <authorList>
            <person name="Goeker M."/>
        </authorList>
    </citation>
    <scope>NUCLEOTIDE SEQUENCE [LARGE SCALE GENOMIC DNA]</scope>
    <source>
        <strain evidence="3 4">DSM 26963</strain>
    </source>
</reference>
<evidence type="ECO:0000259" key="2">
    <source>
        <dbReference type="Pfam" id="PF01610"/>
    </source>
</evidence>
<gene>
    <name evidence="3" type="ORF">HNQ43_000369</name>
</gene>
<dbReference type="AlphaFoldDB" id="A0A7W8FXG7"/>